<accession>A0A2Z4FNX1</accession>
<evidence type="ECO:0000313" key="3">
    <source>
        <dbReference type="Proteomes" id="UP000249799"/>
    </source>
</evidence>
<organism evidence="2 3">
    <name type="scientific">Bradymonas sediminis</name>
    <dbReference type="NCBI Taxonomy" id="1548548"/>
    <lineage>
        <taxon>Bacteria</taxon>
        <taxon>Deltaproteobacteria</taxon>
        <taxon>Bradymonadales</taxon>
        <taxon>Bradymonadaceae</taxon>
        <taxon>Bradymonas</taxon>
    </lineage>
</organism>
<keyword evidence="1" id="KW-0812">Transmembrane</keyword>
<proteinExistence type="predicted"/>
<sequence length="320" mass="34771">MVVAGFHGLVVLIMGAATAALFSTSITVDALRWAWQQQEGLASIGLGIAGHLGLCALVWATLFLSATRMRQLWRANAEPVRLTPKPIGSVLTETLVVLPVALVLIMGIAQLALVNITGTLADLAVIQSARSAWVWMPEATEGRFNVDRSLVAEKARVQAAAVLAPTASSEFGNFRLGAHPDYTKTFQKTMGAIFGTQIEGGGGSNVGAYARARAEQKLTPGLNTTPSEFSFFLAFDASKFEDRTARKFYNAWAHTEVELAETGDRIGVTMTHHYFVLMPLVAGIFGEHKQINGKHGYFLTLERKYTLRKQVKVNAKLPLR</sequence>
<dbReference type="KEGG" id="bsed:DN745_15845"/>
<keyword evidence="1" id="KW-0472">Membrane</keyword>
<reference evidence="2 3" key="1">
    <citation type="submission" date="2018-06" db="EMBL/GenBank/DDBJ databases">
        <title>Lujinxingia sediminis gen. nov. sp. nov., a new facultative anaerobic member of the class Deltaproteobacteria, and proposal of Lujinxingaceae fam. nov.</title>
        <authorList>
            <person name="Guo L.-Y."/>
            <person name="Li C.-M."/>
            <person name="Wang S."/>
            <person name="Du Z.-J."/>
        </authorList>
    </citation>
    <scope>NUCLEOTIDE SEQUENCE [LARGE SCALE GENOMIC DNA]</scope>
    <source>
        <strain evidence="2 3">FA350</strain>
    </source>
</reference>
<dbReference type="EMBL" id="CP030032">
    <property type="protein sequence ID" value="AWV90707.1"/>
    <property type="molecule type" value="Genomic_DNA"/>
</dbReference>
<dbReference type="Proteomes" id="UP000249799">
    <property type="component" value="Chromosome"/>
</dbReference>
<feature type="transmembrane region" description="Helical" evidence="1">
    <location>
        <begin position="43"/>
        <end position="66"/>
    </location>
</feature>
<evidence type="ECO:0000313" key="2">
    <source>
        <dbReference type="EMBL" id="AWV90707.1"/>
    </source>
</evidence>
<dbReference type="OrthoDB" id="5491096at2"/>
<evidence type="ECO:0000256" key="1">
    <source>
        <dbReference type="SAM" id="Phobius"/>
    </source>
</evidence>
<gene>
    <name evidence="2" type="ORF">DN745_15845</name>
</gene>
<keyword evidence="3" id="KW-1185">Reference proteome</keyword>
<protein>
    <submittedName>
        <fullName evidence="2">Uncharacterized protein</fullName>
    </submittedName>
</protein>
<keyword evidence="1" id="KW-1133">Transmembrane helix</keyword>
<name>A0A2Z4FNX1_9DELT</name>
<dbReference type="AlphaFoldDB" id="A0A2Z4FNX1"/>
<feature type="transmembrane region" description="Helical" evidence="1">
    <location>
        <begin position="87"/>
        <end position="113"/>
    </location>
</feature>